<dbReference type="AlphaFoldDB" id="A0A804NZ48"/>
<dbReference type="GO" id="GO:0004089">
    <property type="term" value="F:carbonate dehydratase activity"/>
    <property type="evidence" value="ECO:0000318"/>
    <property type="project" value="GO_Central"/>
</dbReference>
<reference evidence="4" key="1">
    <citation type="journal article" date="2009" name="Science">
        <title>The B73 maize genome: complexity, diversity, and dynamics.</title>
        <authorList>
            <person name="Schnable P.S."/>
            <person name="Ware D."/>
            <person name="Fulton R.S."/>
            <person name="Stein J.C."/>
            <person name="Wei F."/>
            <person name="Pasternak S."/>
            <person name="Liang C."/>
            <person name="Zhang J."/>
            <person name="Fulton L."/>
            <person name="Graves T.A."/>
            <person name="Minx P."/>
            <person name="Reily A.D."/>
            <person name="Courtney L."/>
            <person name="Kruchowski S.S."/>
            <person name="Tomlinson C."/>
            <person name="Strong C."/>
            <person name="Delehaunty K."/>
            <person name="Fronick C."/>
            <person name="Courtney B."/>
            <person name="Rock S.M."/>
            <person name="Belter E."/>
            <person name="Du F."/>
            <person name="Kim K."/>
            <person name="Abbott R.M."/>
            <person name="Cotton M."/>
            <person name="Levy A."/>
            <person name="Marchetto P."/>
            <person name="Ochoa K."/>
            <person name="Jackson S.M."/>
            <person name="Gillam B."/>
            <person name="Chen W."/>
            <person name="Yan L."/>
            <person name="Higginbotham J."/>
            <person name="Cardenas M."/>
            <person name="Waligorski J."/>
            <person name="Applebaum E."/>
            <person name="Phelps L."/>
            <person name="Falcone J."/>
            <person name="Kanchi K."/>
            <person name="Thane T."/>
            <person name="Scimone A."/>
            <person name="Thane N."/>
            <person name="Henke J."/>
            <person name="Wang T."/>
            <person name="Ruppert J."/>
            <person name="Shah N."/>
            <person name="Rotter K."/>
            <person name="Hodges J."/>
            <person name="Ingenthron E."/>
            <person name="Cordes M."/>
            <person name="Kohlberg S."/>
            <person name="Sgro J."/>
            <person name="Delgado B."/>
            <person name="Mead K."/>
            <person name="Chinwalla A."/>
            <person name="Leonard S."/>
            <person name="Crouse K."/>
            <person name="Collura K."/>
            <person name="Kudrna D."/>
            <person name="Currie J."/>
            <person name="He R."/>
            <person name="Angelova A."/>
            <person name="Rajasekar S."/>
            <person name="Mueller T."/>
            <person name="Lomeli R."/>
            <person name="Scara G."/>
            <person name="Ko A."/>
            <person name="Delaney K."/>
            <person name="Wissotski M."/>
            <person name="Lopez G."/>
            <person name="Campos D."/>
            <person name="Braidotti M."/>
            <person name="Ashley E."/>
            <person name="Golser W."/>
            <person name="Kim H."/>
            <person name="Lee S."/>
            <person name="Lin J."/>
            <person name="Dujmic Z."/>
            <person name="Kim W."/>
            <person name="Talag J."/>
            <person name="Zuccolo A."/>
            <person name="Fan C."/>
            <person name="Sebastian A."/>
            <person name="Kramer M."/>
            <person name="Spiegel L."/>
            <person name="Nascimento L."/>
            <person name="Zutavern T."/>
            <person name="Miller B."/>
            <person name="Ambroise C."/>
            <person name="Muller S."/>
            <person name="Spooner W."/>
            <person name="Narechania A."/>
            <person name="Ren L."/>
            <person name="Wei S."/>
            <person name="Kumari S."/>
            <person name="Faga B."/>
            <person name="Levy M.J."/>
            <person name="McMahan L."/>
            <person name="Van Buren P."/>
            <person name="Vaughn M.W."/>
            <person name="Ying K."/>
            <person name="Yeh C.-T."/>
            <person name="Emrich S.J."/>
            <person name="Jia Y."/>
            <person name="Kalyanaraman A."/>
            <person name="Hsia A.-P."/>
            <person name="Barbazuk W.B."/>
            <person name="Baucom R.S."/>
            <person name="Brutnell T.P."/>
            <person name="Carpita N.C."/>
            <person name="Chaparro C."/>
            <person name="Chia J.-M."/>
            <person name="Deragon J.-M."/>
            <person name="Estill J.C."/>
            <person name="Fu Y."/>
            <person name="Jeddeloh J.A."/>
            <person name="Han Y."/>
            <person name="Lee H."/>
            <person name="Li P."/>
            <person name="Lisch D.R."/>
            <person name="Liu S."/>
            <person name="Liu Z."/>
            <person name="Nagel D.H."/>
            <person name="McCann M.C."/>
            <person name="SanMiguel P."/>
            <person name="Myers A.M."/>
            <person name="Nettleton D."/>
            <person name="Nguyen J."/>
            <person name="Penning B.W."/>
            <person name="Ponnala L."/>
            <person name="Schneider K.L."/>
            <person name="Schwartz D.C."/>
            <person name="Sharma A."/>
            <person name="Soderlund C."/>
            <person name="Springer N.M."/>
            <person name="Sun Q."/>
            <person name="Wang H."/>
            <person name="Waterman M."/>
            <person name="Westerman R."/>
            <person name="Wolfgruber T.K."/>
            <person name="Yang L."/>
            <person name="Yu Y."/>
            <person name="Zhang L."/>
            <person name="Zhou S."/>
            <person name="Zhu Q."/>
            <person name="Bennetzen J.L."/>
            <person name="Dawe R.K."/>
            <person name="Jiang J."/>
            <person name="Jiang N."/>
            <person name="Presting G.G."/>
            <person name="Wessler S.R."/>
            <person name="Aluru S."/>
            <person name="Martienssen R.A."/>
            <person name="Clifton S.W."/>
            <person name="McCombie W.R."/>
            <person name="Wing R.A."/>
            <person name="Wilson R.K."/>
        </authorList>
    </citation>
    <scope>NUCLEOTIDE SEQUENCE [LARGE SCALE GENOMIC DNA]</scope>
    <source>
        <strain evidence="4">cv. B73</strain>
    </source>
</reference>
<keyword evidence="5" id="KW-1267">Proteomics identification</keyword>
<dbReference type="Pfam" id="PF00194">
    <property type="entry name" value="Carb_anhydrase"/>
    <property type="match status" value="1"/>
</dbReference>
<dbReference type="PANTHER" id="PTHR18952">
    <property type="entry name" value="CARBONIC ANHYDRASE"/>
    <property type="match status" value="1"/>
</dbReference>
<dbReference type="Proteomes" id="UP000007305">
    <property type="component" value="Chromosome 4"/>
</dbReference>
<dbReference type="GO" id="GO:0008270">
    <property type="term" value="F:zinc ion binding"/>
    <property type="evidence" value="ECO:0007669"/>
    <property type="project" value="InterPro"/>
</dbReference>
<evidence type="ECO:0000256" key="1">
    <source>
        <dbReference type="SAM" id="SignalP"/>
    </source>
</evidence>
<dbReference type="CDD" id="cd03124">
    <property type="entry name" value="alpha_CA_prokaryotic_like"/>
    <property type="match status" value="1"/>
</dbReference>
<protein>
    <recommendedName>
        <fullName evidence="2">Alpha-carbonic anhydrase domain-containing protein</fullName>
    </recommendedName>
</protein>
<keyword evidence="1" id="KW-0732">Signal</keyword>
<reference evidence="3" key="2">
    <citation type="submission" date="2019-07" db="EMBL/GenBank/DDBJ databases">
        <authorList>
            <person name="Seetharam A."/>
            <person name="Woodhouse M."/>
            <person name="Cannon E."/>
        </authorList>
    </citation>
    <scope>NUCLEOTIDE SEQUENCE [LARGE SCALE GENOMIC DNA]</scope>
    <source>
        <strain evidence="3">cv. B73</strain>
    </source>
</reference>
<dbReference type="SMART" id="SM01057">
    <property type="entry name" value="Carb_anhydrase"/>
    <property type="match status" value="1"/>
</dbReference>
<evidence type="ECO:0000313" key="4">
    <source>
        <dbReference type="Proteomes" id="UP000007305"/>
    </source>
</evidence>
<dbReference type="InterPro" id="IPR036398">
    <property type="entry name" value="CA_dom_sf"/>
</dbReference>
<gene>
    <name evidence="3" type="primary">LOC100384165</name>
</gene>
<feature type="domain" description="Alpha-carbonic anhydrase" evidence="2">
    <location>
        <begin position="31"/>
        <end position="279"/>
    </location>
</feature>
<organism evidence="3 4">
    <name type="scientific">Zea mays</name>
    <name type="common">Maize</name>
    <dbReference type="NCBI Taxonomy" id="4577"/>
    <lineage>
        <taxon>Eukaryota</taxon>
        <taxon>Viridiplantae</taxon>
        <taxon>Streptophyta</taxon>
        <taxon>Embryophyta</taxon>
        <taxon>Tracheophyta</taxon>
        <taxon>Spermatophyta</taxon>
        <taxon>Magnoliopsida</taxon>
        <taxon>Liliopsida</taxon>
        <taxon>Poales</taxon>
        <taxon>Poaceae</taxon>
        <taxon>PACMAD clade</taxon>
        <taxon>Panicoideae</taxon>
        <taxon>Andropogonodae</taxon>
        <taxon>Andropogoneae</taxon>
        <taxon>Tripsacinae</taxon>
        <taxon>Zea</taxon>
    </lineage>
</organism>
<dbReference type="InterPro" id="IPR041891">
    <property type="entry name" value="Alpha_CA_prokaryot-like"/>
</dbReference>
<evidence type="ECO:0007829" key="5">
    <source>
        <dbReference type="PeptideAtlas" id="A0A804NZ48"/>
    </source>
</evidence>
<feature type="chain" id="PRO_5032764491" description="Alpha-carbonic anhydrase domain-containing protein" evidence="1">
    <location>
        <begin position="25"/>
        <end position="289"/>
    </location>
</feature>
<dbReference type="PANTHER" id="PTHR18952:SF220">
    <property type="entry name" value="CARBONIC ANHYDRASE"/>
    <property type="match status" value="1"/>
</dbReference>
<evidence type="ECO:0000313" key="3">
    <source>
        <dbReference type="EnsemblPlants" id="Zm00001eb197090_P002"/>
    </source>
</evidence>
<dbReference type="Gene3D" id="3.10.200.10">
    <property type="entry name" value="Alpha carbonic anhydrase"/>
    <property type="match status" value="1"/>
</dbReference>
<dbReference type="PROSITE" id="PS51144">
    <property type="entry name" value="ALPHA_CA_2"/>
    <property type="match status" value="1"/>
</dbReference>
<dbReference type="OrthoDB" id="429145at2759"/>
<reference evidence="3" key="3">
    <citation type="submission" date="2021-05" db="UniProtKB">
        <authorList>
            <consortium name="EnsemblPlants"/>
        </authorList>
    </citation>
    <scope>IDENTIFICATION</scope>
    <source>
        <strain evidence="3">cv. B73</strain>
    </source>
</reference>
<keyword evidence="4" id="KW-1185">Reference proteome</keyword>
<sequence>MVSSSRAVVVVVGLLVAASSLAVAASDGGGPTYGYTAGSPDGPENWGKLSPAYKLCGQGKQQSPIDIVTKQAVPNANLDTLNRTYAATAATLINDGHDITHAYMCTYVRLQMTFEGKVGTVMVNGKAYSFEKMHWHSPSDHTINGQRFPLELHLVHRSADGALAVIGILYQLGAPDSFYYQLKRQLGEMAKDRCSFGEEESHEGVALIHLRSLQKRTGSYFRYTGSLTVPPCTESVVWSVLGKVRQISKEQLQLLKAPLPGNDARPTQPLNGRTVQFYNPPNSTVSFHM</sequence>
<dbReference type="InterPro" id="IPR023561">
    <property type="entry name" value="Carbonic_anhydrase_a-class"/>
</dbReference>
<proteinExistence type="evidence at protein level"/>
<dbReference type="Gramene" id="Zm00001eb197090_T002">
    <property type="protein sequence ID" value="Zm00001eb197090_P002"/>
    <property type="gene ID" value="Zm00001eb197090"/>
</dbReference>
<dbReference type="FunCoup" id="A0A804NZ48">
    <property type="interactions" value="260"/>
</dbReference>
<accession>A0A804NZ48</accession>
<dbReference type="SUPFAM" id="SSF51069">
    <property type="entry name" value="Carbonic anhydrase"/>
    <property type="match status" value="1"/>
</dbReference>
<evidence type="ECO:0000259" key="2">
    <source>
        <dbReference type="PROSITE" id="PS51144"/>
    </source>
</evidence>
<dbReference type="InParanoid" id="A0A804NZ48"/>
<dbReference type="EnsemblPlants" id="Zm00001eb197090_T002">
    <property type="protein sequence ID" value="Zm00001eb197090_P002"/>
    <property type="gene ID" value="Zm00001eb197090"/>
</dbReference>
<dbReference type="InterPro" id="IPR001148">
    <property type="entry name" value="CA_dom"/>
</dbReference>
<name>A0A804NZ48_MAIZE</name>
<feature type="signal peptide" evidence="1">
    <location>
        <begin position="1"/>
        <end position="24"/>
    </location>
</feature>